<protein>
    <submittedName>
        <fullName evidence="2">Alpha/beta hydrolase</fullName>
    </submittedName>
</protein>
<dbReference type="GO" id="GO:0016787">
    <property type="term" value="F:hydrolase activity"/>
    <property type="evidence" value="ECO:0007669"/>
    <property type="project" value="UniProtKB-KW"/>
</dbReference>
<reference evidence="2 3" key="1">
    <citation type="submission" date="2019-08" db="EMBL/GenBank/DDBJ databases">
        <title>Marinobacter ZYF650 sp. nov., a marine bacterium isolated from seawater of the Mariana trench.</title>
        <authorList>
            <person name="Ahmad W."/>
        </authorList>
    </citation>
    <scope>NUCLEOTIDE SEQUENCE [LARGE SCALE GENOMIC DNA]</scope>
    <source>
        <strain evidence="2 3">ZYF650</strain>
    </source>
</reference>
<dbReference type="InterPro" id="IPR000073">
    <property type="entry name" value="AB_hydrolase_1"/>
</dbReference>
<dbReference type="PANTHER" id="PTHR43689">
    <property type="entry name" value="HYDROLASE"/>
    <property type="match status" value="1"/>
</dbReference>
<comment type="caution">
    <text evidence="2">The sequence shown here is derived from an EMBL/GenBank/DDBJ whole genome shotgun (WGS) entry which is preliminary data.</text>
</comment>
<evidence type="ECO:0000313" key="3">
    <source>
        <dbReference type="Proteomes" id="UP000323161"/>
    </source>
</evidence>
<proteinExistence type="predicted"/>
<organism evidence="2 3">
    <name type="scientific">Marinobacter salinexigens</name>
    <dbReference type="NCBI Taxonomy" id="2919747"/>
    <lineage>
        <taxon>Bacteria</taxon>
        <taxon>Pseudomonadati</taxon>
        <taxon>Pseudomonadota</taxon>
        <taxon>Gammaproteobacteria</taxon>
        <taxon>Pseudomonadales</taxon>
        <taxon>Marinobacteraceae</taxon>
        <taxon>Marinobacter</taxon>
    </lineage>
</organism>
<accession>A0A5B0V853</accession>
<dbReference type="Proteomes" id="UP000323161">
    <property type="component" value="Unassembled WGS sequence"/>
</dbReference>
<gene>
    <name evidence="2" type="ORF">FWJ25_18640</name>
</gene>
<sequence>MQIRDSVVPLGDGVSIEVRRILHQDAGGKPTLVFLHESLGSIGLWRKFPEKLAAATGYDALIYNRQGYGRSSDEILPRPYDFQIKAGSVWLPRLLDELGVEDVILVGHSDGGSIALIAAGAMGDRVKGMVTMAAHVYADHLTEAGIREMAVRYRETDIRERLQRHHGHRTDDIFYAWQTVWLDEGFQAFLNFDEWLAATTCPCLIIQGEDDEYGVPDQVTRIVAGIGDQARAVFMPETGHSPHLEKTDQVLEIVYDFLLSQTCEKVAI</sequence>
<dbReference type="Gene3D" id="3.40.50.1820">
    <property type="entry name" value="alpha/beta hydrolase"/>
    <property type="match status" value="1"/>
</dbReference>
<feature type="domain" description="AB hydrolase-1" evidence="1">
    <location>
        <begin position="30"/>
        <end position="145"/>
    </location>
</feature>
<evidence type="ECO:0000259" key="1">
    <source>
        <dbReference type="Pfam" id="PF00561"/>
    </source>
</evidence>
<dbReference type="AlphaFoldDB" id="A0A5B0V853"/>
<evidence type="ECO:0000313" key="2">
    <source>
        <dbReference type="EMBL" id="KAA1170554.1"/>
    </source>
</evidence>
<dbReference type="Pfam" id="PF00561">
    <property type="entry name" value="Abhydrolase_1"/>
    <property type="match status" value="1"/>
</dbReference>
<name>A0A5B0V853_9GAMM</name>
<dbReference type="EMBL" id="VTUU01000016">
    <property type="protein sequence ID" value="KAA1170554.1"/>
    <property type="molecule type" value="Genomic_DNA"/>
</dbReference>
<dbReference type="InterPro" id="IPR029058">
    <property type="entry name" value="AB_hydrolase_fold"/>
</dbReference>
<keyword evidence="2" id="KW-0378">Hydrolase</keyword>
<dbReference type="PANTHER" id="PTHR43689:SF8">
    <property type="entry name" value="ALPHA_BETA-HYDROLASES SUPERFAMILY PROTEIN"/>
    <property type="match status" value="1"/>
</dbReference>
<dbReference type="SUPFAM" id="SSF53474">
    <property type="entry name" value="alpha/beta-Hydrolases"/>
    <property type="match status" value="1"/>
</dbReference>
<keyword evidence="3" id="KW-1185">Reference proteome</keyword>
<dbReference type="RefSeq" id="WP_149601773.1">
    <property type="nucleotide sequence ID" value="NZ_VTUU01000016.1"/>
</dbReference>